<evidence type="ECO:0000256" key="1">
    <source>
        <dbReference type="ARBA" id="ARBA00006295"/>
    </source>
</evidence>
<feature type="domain" description="ParB-like N-terminal" evidence="4">
    <location>
        <begin position="40"/>
        <end position="130"/>
    </location>
</feature>
<dbReference type="InterPro" id="IPR050336">
    <property type="entry name" value="Chromosome_partition/occlusion"/>
</dbReference>
<gene>
    <name evidence="5" type="primary">parB</name>
    <name evidence="5" type="ORF">JCM31826_16150</name>
</gene>
<dbReference type="GO" id="GO:0005694">
    <property type="term" value="C:chromosome"/>
    <property type="evidence" value="ECO:0007669"/>
    <property type="project" value="TreeGrafter"/>
</dbReference>
<dbReference type="InterPro" id="IPR036086">
    <property type="entry name" value="ParB/Sulfiredoxin_sf"/>
</dbReference>
<dbReference type="SMART" id="SM00470">
    <property type="entry name" value="ParB"/>
    <property type="match status" value="1"/>
</dbReference>
<evidence type="ECO:0000313" key="6">
    <source>
        <dbReference type="Proteomes" id="UP000286715"/>
    </source>
</evidence>
<dbReference type="CDD" id="cd00093">
    <property type="entry name" value="HTH_XRE"/>
    <property type="match status" value="1"/>
</dbReference>
<dbReference type="Gene3D" id="3.90.1530.30">
    <property type="match status" value="1"/>
</dbReference>
<dbReference type="FunFam" id="3.90.1530.30:FF:000001">
    <property type="entry name" value="Chromosome partitioning protein ParB"/>
    <property type="match status" value="1"/>
</dbReference>
<evidence type="ECO:0000256" key="2">
    <source>
        <dbReference type="ARBA" id="ARBA00022829"/>
    </source>
</evidence>
<dbReference type="SUPFAM" id="SSF109709">
    <property type="entry name" value="KorB DNA-binding domain-like"/>
    <property type="match status" value="1"/>
</dbReference>
<keyword evidence="2" id="KW-0159">Chromosome partition</keyword>
<dbReference type="GO" id="GO:0007059">
    <property type="term" value="P:chromosome segregation"/>
    <property type="evidence" value="ECO:0007669"/>
    <property type="project" value="UniProtKB-KW"/>
</dbReference>
<dbReference type="InterPro" id="IPR003115">
    <property type="entry name" value="ParB_N"/>
</dbReference>
<dbReference type="FunFam" id="1.10.10.2830:FF:000001">
    <property type="entry name" value="Chromosome partitioning protein ParB"/>
    <property type="match status" value="1"/>
</dbReference>
<accession>A0A401XMA1</accession>
<protein>
    <submittedName>
        <fullName evidence="5">Chromosome partitioning protein ParB</fullName>
    </submittedName>
</protein>
<dbReference type="Proteomes" id="UP000286715">
    <property type="component" value="Unassembled WGS sequence"/>
</dbReference>
<keyword evidence="3" id="KW-0238">DNA-binding</keyword>
<evidence type="ECO:0000259" key="4">
    <source>
        <dbReference type="SMART" id="SM00470"/>
    </source>
</evidence>
<evidence type="ECO:0000256" key="3">
    <source>
        <dbReference type="ARBA" id="ARBA00023125"/>
    </source>
</evidence>
<dbReference type="PANTHER" id="PTHR33375">
    <property type="entry name" value="CHROMOSOME-PARTITIONING PROTEIN PARB-RELATED"/>
    <property type="match status" value="1"/>
</dbReference>
<dbReference type="InterPro" id="IPR001387">
    <property type="entry name" value="Cro/C1-type_HTH"/>
</dbReference>
<comment type="caution">
    <text evidence="5">The sequence shown here is derived from an EMBL/GenBank/DDBJ whole genome shotgun (WGS) entry which is preliminary data.</text>
</comment>
<keyword evidence="6" id="KW-1185">Reference proteome</keyword>
<dbReference type="Gene3D" id="1.10.10.2830">
    <property type="match status" value="1"/>
</dbReference>
<dbReference type="NCBIfam" id="TIGR00180">
    <property type="entry name" value="parB_part"/>
    <property type="match status" value="1"/>
</dbReference>
<dbReference type="RefSeq" id="WP_124398193.1">
    <property type="nucleotide sequence ID" value="NZ_BHZE01000016.1"/>
</dbReference>
<dbReference type="Pfam" id="PF02195">
    <property type="entry name" value="ParB_N"/>
    <property type="match status" value="1"/>
</dbReference>
<comment type="similarity">
    <text evidence="1">Belongs to the ParB family.</text>
</comment>
<dbReference type="SUPFAM" id="SSF110849">
    <property type="entry name" value="ParB/Sulfiredoxin"/>
    <property type="match status" value="1"/>
</dbReference>
<dbReference type="EMBL" id="BHZE01000016">
    <property type="protein sequence ID" value="GCD78133.1"/>
    <property type="molecule type" value="Genomic_DNA"/>
</dbReference>
<organism evidence="5 6">
    <name type="scientific">Thermaurantimonas aggregans</name>
    <dbReference type="NCBI Taxonomy" id="2173829"/>
    <lineage>
        <taxon>Bacteria</taxon>
        <taxon>Pseudomonadati</taxon>
        <taxon>Bacteroidota</taxon>
        <taxon>Flavobacteriia</taxon>
        <taxon>Flavobacteriales</taxon>
        <taxon>Schleiferiaceae</taxon>
        <taxon>Thermaurantimonas</taxon>
    </lineage>
</organism>
<dbReference type="InterPro" id="IPR041468">
    <property type="entry name" value="HTH_ParB/Spo0J"/>
</dbReference>
<proteinExistence type="inferred from homology"/>
<dbReference type="AlphaFoldDB" id="A0A401XMA1"/>
<dbReference type="GO" id="GO:0003677">
    <property type="term" value="F:DNA binding"/>
    <property type="evidence" value="ECO:0007669"/>
    <property type="project" value="UniProtKB-KW"/>
</dbReference>
<reference evidence="5 6" key="1">
    <citation type="submission" date="2018-11" db="EMBL/GenBank/DDBJ databases">
        <title>Schleiferia aggregans sp. nov., a moderately thermophilic heterotrophic bacterium isolated from microbial mats at a terrestrial hot spring.</title>
        <authorList>
            <person name="Iino T."/>
            <person name="Ohkuma M."/>
            <person name="Haruta S."/>
        </authorList>
    </citation>
    <scope>NUCLEOTIDE SEQUENCE [LARGE SCALE GENOMIC DNA]</scope>
    <source>
        <strain evidence="5 6">LA</strain>
    </source>
</reference>
<dbReference type="Pfam" id="PF17762">
    <property type="entry name" value="HTH_ParB"/>
    <property type="match status" value="1"/>
</dbReference>
<dbReference type="Pfam" id="PF23552">
    <property type="entry name" value="ParB_C"/>
    <property type="match status" value="1"/>
</dbReference>
<dbReference type="CDD" id="cd16393">
    <property type="entry name" value="SPO0J_N"/>
    <property type="match status" value="1"/>
</dbReference>
<dbReference type="OrthoDB" id="9802051at2"/>
<dbReference type="InterPro" id="IPR057240">
    <property type="entry name" value="ParB_dimer_C"/>
</dbReference>
<name>A0A401XMA1_9FLAO</name>
<dbReference type="PANTHER" id="PTHR33375:SF1">
    <property type="entry name" value="CHROMOSOME-PARTITIONING PROTEIN PARB-RELATED"/>
    <property type="match status" value="1"/>
</dbReference>
<evidence type="ECO:0000313" key="5">
    <source>
        <dbReference type="EMBL" id="GCD78133.1"/>
    </source>
</evidence>
<dbReference type="InterPro" id="IPR004437">
    <property type="entry name" value="ParB/RepB/Spo0J"/>
</dbReference>
<sequence>MADTKKQVLGRGLSALLKDPATDIKSASDKNAEQLVGSVAEIDIDAIHPNPYQPRSNFSQEALDELAQSIAQLGVIQPITVRKTGFNQYEIISGERRWRAAQMAGLKTIPAYVRLADDQNMLELALVENIQREDLDPIEIAISYRRLIEEINLTQEKLSERVGKKRSTVTNYLRLLKLPDLIQVGLRDRLISMGHARALINIEDEEAQIEIYKKIVAKELSVRQVEELVKRYKQKGELEPERSQGKKSIDEELDAIREVLSRALRTKVEISKKPDGKGRIIINFEDANDLERILAIVQQ</sequence>